<proteinExistence type="predicted"/>
<evidence type="ECO:0000313" key="9">
    <source>
        <dbReference type="Proteomes" id="UP000092321"/>
    </source>
</evidence>
<dbReference type="AlphaFoldDB" id="A0A1B7TAH9"/>
<evidence type="ECO:0000313" key="8">
    <source>
        <dbReference type="EMBL" id="OBA25741.1"/>
    </source>
</evidence>
<dbReference type="InterPro" id="IPR013907">
    <property type="entry name" value="Sds3"/>
</dbReference>
<feature type="coiled-coil region" evidence="6">
    <location>
        <begin position="115"/>
        <end position="161"/>
    </location>
</feature>
<accession>A0A1B7TAH9</accession>
<protein>
    <submittedName>
        <fullName evidence="8">Uncharacterized protein</fullName>
    </submittedName>
</protein>
<name>A0A1B7TAH9_9ASCO</name>
<evidence type="ECO:0000256" key="5">
    <source>
        <dbReference type="ARBA" id="ARBA00023242"/>
    </source>
</evidence>
<dbReference type="SMART" id="SM01401">
    <property type="entry name" value="Sds3"/>
    <property type="match status" value="1"/>
</dbReference>
<dbReference type="GO" id="GO:0005654">
    <property type="term" value="C:nucleoplasm"/>
    <property type="evidence" value="ECO:0007669"/>
    <property type="project" value="UniProtKB-ARBA"/>
</dbReference>
<keyword evidence="5" id="KW-0539">Nucleus</keyword>
<reference evidence="9" key="1">
    <citation type="journal article" date="2016" name="Proc. Natl. Acad. Sci. U.S.A.">
        <title>Comparative genomics of biotechnologically important yeasts.</title>
        <authorList>
            <person name="Riley R."/>
            <person name="Haridas S."/>
            <person name="Wolfe K.H."/>
            <person name="Lopes M.R."/>
            <person name="Hittinger C.T."/>
            <person name="Goeker M."/>
            <person name="Salamov A.A."/>
            <person name="Wisecaver J.H."/>
            <person name="Long T.M."/>
            <person name="Calvey C.H."/>
            <person name="Aerts A.L."/>
            <person name="Barry K.W."/>
            <person name="Choi C."/>
            <person name="Clum A."/>
            <person name="Coughlan A.Y."/>
            <person name="Deshpande S."/>
            <person name="Douglass A.P."/>
            <person name="Hanson S.J."/>
            <person name="Klenk H.-P."/>
            <person name="LaButti K.M."/>
            <person name="Lapidus A."/>
            <person name="Lindquist E.A."/>
            <person name="Lipzen A.M."/>
            <person name="Meier-Kolthoff J.P."/>
            <person name="Ohm R.A."/>
            <person name="Otillar R.P."/>
            <person name="Pangilinan J.L."/>
            <person name="Peng Y."/>
            <person name="Rokas A."/>
            <person name="Rosa C.A."/>
            <person name="Scheuner C."/>
            <person name="Sibirny A.A."/>
            <person name="Slot J.C."/>
            <person name="Stielow J.B."/>
            <person name="Sun H."/>
            <person name="Kurtzman C.P."/>
            <person name="Blackwell M."/>
            <person name="Grigoriev I.V."/>
            <person name="Jeffries T.W."/>
        </authorList>
    </citation>
    <scope>NUCLEOTIDE SEQUENCE [LARGE SCALE GENOMIC DNA]</scope>
    <source>
        <strain evidence="9">NRRL Y-1626</strain>
    </source>
</reference>
<dbReference type="GO" id="GO:0010468">
    <property type="term" value="P:regulation of gene expression"/>
    <property type="evidence" value="ECO:0007669"/>
    <property type="project" value="UniProtKB-ARBA"/>
</dbReference>
<keyword evidence="3" id="KW-0805">Transcription regulation</keyword>
<dbReference type="EMBL" id="LXPE01000049">
    <property type="protein sequence ID" value="OBA25741.1"/>
    <property type="molecule type" value="Genomic_DNA"/>
</dbReference>
<comment type="subcellular location">
    <subcellularLocation>
        <location evidence="1">Nucleus</location>
    </subcellularLocation>
</comment>
<keyword evidence="4" id="KW-0804">Transcription</keyword>
<feature type="region of interest" description="Disordered" evidence="7">
    <location>
        <begin position="275"/>
        <end position="333"/>
    </location>
</feature>
<evidence type="ECO:0000256" key="1">
    <source>
        <dbReference type="ARBA" id="ARBA00004123"/>
    </source>
</evidence>
<evidence type="ECO:0000256" key="3">
    <source>
        <dbReference type="ARBA" id="ARBA00023015"/>
    </source>
</evidence>
<keyword evidence="9" id="KW-1185">Reference proteome</keyword>
<evidence type="ECO:0000256" key="4">
    <source>
        <dbReference type="ARBA" id="ARBA00023163"/>
    </source>
</evidence>
<keyword evidence="6" id="KW-0175">Coiled coil</keyword>
<dbReference type="Pfam" id="PF08598">
    <property type="entry name" value="Sds3"/>
    <property type="match status" value="1"/>
</dbReference>
<evidence type="ECO:0000256" key="7">
    <source>
        <dbReference type="SAM" id="MobiDB-lite"/>
    </source>
</evidence>
<evidence type="ECO:0000256" key="2">
    <source>
        <dbReference type="ARBA" id="ARBA00022491"/>
    </source>
</evidence>
<evidence type="ECO:0000256" key="6">
    <source>
        <dbReference type="SAM" id="Coils"/>
    </source>
</evidence>
<dbReference type="Proteomes" id="UP000092321">
    <property type="component" value="Unassembled WGS sequence"/>
</dbReference>
<keyword evidence="2" id="KW-0678">Repressor</keyword>
<gene>
    <name evidence="8" type="ORF">HANVADRAFT_53712</name>
</gene>
<dbReference type="OrthoDB" id="70376at2759"/>
<comment type="caution">
    <text evidence="8">The sequence shown here is derived from an EMBL/GenBank/DDBJ whole genome shotgun (WGS) entry which is preliminary data.</text>
</comment>
<sequence length="429" mass="49381">MESQKNNNIVDLPDNTIITGVNGKTTISNTALKQQRKKRQTMENRIHKMHSKFVSERYQHYQNKLNTLQIKLTAMHELNNEDVQFNRMNRDLEEGRDLELVKLRLYEEYRISRVNKEFQQDIEEAKLEYEKIVTNLKKKLFENVENQIKSLQEEKILLDVANEKNYSMDEQAISDMKQTFNDDILTYNKTRSGKGNYINTGSHDDLKAAFITAAAAVNKGENYDSMSYNNDNVLSNLSDGFLSDNNNNAVTSDDLLSGLLSGGTNDIKRSLRRRIATKSSAGRHQDENGDDDYNGSATPDHADGKANKTNNSSRKRRNGDNKKNGNNNNRDEEEELVISPEWLYEIQKYDPLRRMLMDGNNPKGGDLNFHFSLLDNNTGFHNTKNSNTRKYERKQIPKTAPKLQGLDKEEVTEDLNLIRKLTGKKELPY</sequence>
<organism evidence="8 9">
    <name type="scientific">Hanseniaspora valbyensis NRRL Y-1626</name>
    <dbReference type="NCBI Taxonomy" id="766949"/>
    <lineage>
        <taxon>Eukaryota</taxon>
        <taxon>Fungi</taxon>
        <taxon>Dikarya</taxon>
        <taxon>Ascomycota</taxon>
        <taxon>Saccharomycotina</taxon>
        <taxon>Saccharomycetes</taxon>
        <taxon>Saccharomycodales</taxon>
        <taxon>Saccharomycodaceae</taxon>
        <taxon>Hanseniaspora</taxon>
    </lineage>
</organism>